<evidence type="ECO:0000259" key="3">
    <source>
        <dbReference type="Pfam" id="PF00501"/>
    </source>
</evidence>
<protein>
    <submittedName>
        <fullName evidence="5">AMP-binding protein</fullName>
    </submittedName>
</protein>
<dbReference type="InterPro" id="IPR042099">
    <property type="entry name" value="ANL_N_sf"/>
</dbReference>
<keyword evidence="6" id="KW-1185">Reference proteome</keyword>
<dbReference type="Gene3D" id="3.30.300.30">
    <property type="match status" value="1"/>
</dbReference>
<dbReference type="Pfam" id="PF00501">
    <property type="entry name" value="AMP-binding"/>
    <property type="match status" value="1"/>
</dbReference>
<dbReference type="Proteomes" id="UP000473014">
    <property type="component" value="Unassembled WGS sequence"/>
</dbReference>
<comment type="similarity">
    <text evidence="1">Belongs to the ATP-dependent AMP-binding enzyme family.</text>
</comment>
<dbReference type="RefSeq" id="WP_162466590.1">
    <property type="nucleotide sequence ID" value="NZ_WIXO01000001.1"/>
</dbReference>
<dbReference type="InterPro" id="IPR020845">
    <property type="entry name" value="AMP-binding_CS"/>
</dbReference>
<evidence type="ECO:0000313" key="5">
    <source>
        <dbReference type="EMBL" id="MTE21910.1"/>
    </source>
</evidence>
<gene>
    <name evidence="5" type="ORF">F0L17_22910</name>
</gene>
<dbReference type="PANTHER" id="PTHR43201">
    <property type="entry name" value="ACYL-COA SYNTHETASE"/>
    <property type="match status" value="1"/>
</dbReference>
<accession>A0A6G2BI34</accession>
<feature type="domain" description="AMP-binding enzyme C-terminal" evidence="4">
    <location>
        <begin position="405"/>
        <end position="481"/>
    </location>
</feature>
<reference evidence="5 6" key="1">
    <citation type="submission" date="2019-11" db="EMBL/GenBank/DDBJ databases">
        <authorList>
            <person name="Yuan L."/>
        </authorList>
    </citation>
    <scope>NUCLEOTIDE SEQUENCE [LARGE SCALE GENOMIC DNA]</scope>
    <source>
        <strain evidence="5 6">TRM43335</strain>
    </source>
</reference>
<dbReference type="PROSITE" id="PS00455">
    <property type="entry name" value="AMP_BINDING"/>
    <property type="match status" value="1"/>
</dbReference>
<name>A0A6G2BI34_9ACTN</name>
<comment type="caution">
    <text evidence="5">The sequence shown here is derived from an EMBL/GenBank/DDBJ whole genome shotgun (WGS) entry which is preliminary data.</text>
</comment>
<dbReference type="PANTHER" id="PTHR43201:SF8">
    <property type="entry name" value="ACYL-COA SYNTHETASE FAMILY MEMBER 3"/>
    <property type="match status" value="1"/>
</dbReference>
<organism evidence="5 6">
    <name type="scientific">Streptomyces taklimakanensis</name>
    <dbReference type="NCBI Taxonomy" id="2569853"/>
    <lineage>
        <taxon>Bacteria</taxon>
        <taxon>Bacillati</taxon>
        <taxon>Actinomycetota</taxon>
        <taxon>Actinomycetes</taxon>
        <taxon>Kitasatosporales</taxon>
        <taxon>Streptomycetaceae</taxon>
        <taxon>Streptomyces</taxon>
    </lineage>
</organism>
<feature type="compositionally biased region" description="Basic and acidic residues" evidence="2">
    <location>
        <begin position="115"/>
        <end position="127"/>
    </location>
</feature>
<evidence type="ECO:0000259" key="4">
    <source>
        <dbReference type="Pfam" id="PF13193"/>
    </source>
</evidence>
<evidence type="ECO:0000256" key="1">
    <source>
        <dbReference type="ARBA" id="ARBA00006432"/>
    </source>
</evidence>
<dbReference type="NCBIfam" id="NF005858">
    <property type="entry name" value="PRK07787.1"/>
    <property type="match status" value="1"/>
</dbReference>
<dbReference type="Pfam" id="PF13193">
    <property type="entry name" value="AMP-binding_C"/>
    <property type="match status" value="1"/>
</dbReference>
<dbReference type="GO" id="GO:0006631">
    <property type="term" value="P:fatty acid metabolic process"/>
    <property type="evidence" value="ECO:0007669"/>
    <property type="project" value="TreeGrafter"/>
</dbReference>
<evidence type="ECO:0000256" key="2">
    <source>
        <dbReference type="SAM" id="MobiDB-lite"/>
    </source>
</evidence>
<sequence length="490" mass="51611">MPAALFPTLHQSPGKPALRFGDLVIDYGRLAAAAHSLALRIADTGRVAVWATPSPHTCVGVLAALLAGVPAVPVNPRIGAEELAHIVSDSTPERVLAAPGDALPEALDALPRTDVDLEPEGEPHRPDGTTSAPDESAPALIVYTSGTTGPPKGVVLPRRAIAGTLDDLADAWGWTEDDVLVHALPLFHVHGLILGVLGPLRRGGTLRHLGRFSPEGVAGALEEGGTMLFGVPTMYHRLADALDAGEGADGGRLAAALRGARLLVSGSAALPLHDHERITAATGQRVVERYGMTETLMITSVRADGERRAGTVGVPLPSVDVRLVDDDGRRIEGGDGQTVGEVQVRGPHLFVEYLHRPDATAEAFAGGWFRTGDMATRDADGFYRIVGRKATDLIKSGGYKIGAGEIENCLVGHPGVAEAAVVGEPDPDLGERIVAWVVPAGGPERPDERELADHVAQRLAPHKRPRAVRFVDALPRNDMGKVVKRELLRG</sequence>
<dbReference type="EMBL" id="WIXO01000001">
    <property type="protein sequence ID" value="MTE21910.1"/>
    <property type="molecule type" value="Genomic_DNA"/>
</dbReference>
<dbReference type="CDD" id="cd05941">
    <property type="entry name" value="MCS"/>
    <property type="match status" value="1"/>
</dbReference>
<dbReference type="GO" id="GO:0031956">
    <property type="term" value="F:medium-chain fatty acid-CoA ligase activity"/>
    <property type="evidence" value="ECO:0007669"/>
    <property type="project" value="TreeGrafter"/>
</dbReference>
<dbReference type="InterPro" id="IPR000873">
    <property type="entry name" value="AMP-dep_synth/lig_dom"/>
</dbReference>
<dbReference type="Gene3D" id="3.40.50.12780">
    <property type="entry name" value="N-terminal domain of ligase-like"/>
    <property type="match status" value="1"/>
</dbReference>
<proteinExistence type="inferred from homology"/>
<feature type="region of interest" description="Disordered" evidence="2">
    <location>
        <begin position="115"/>
        <end position="136"/>
    </location>
</feature>
<feature type="domain" description="AMP-dependent synthetase/ligase" evidence="3">
    <location>
        <begin position="10"/>
        <end position="354"/>
    </location>
</feature>
<dbReference type="InterPro" id="IPR025110">
    <property type="entry name" value="AMP-bd_C"/>
</dbReference>
<evidence type="ECO:0000313" key="6">
    <source>
        <dbReference type="Proteomes" id="UP000473014"/>
    </source>
</evidence>
<dbReference type="AlphaFoldDB" id="A0A6G2BI34"/>
<dbReference type="InterPro" id="IPR045851">
    <property type="entry name" value="AMP-bd_C_sf"/>
</dbReference>
<dbReference type="SUPFAM" id="SSF56801">
    <property type="entry name" value="Acetyl-CoA synthetase-like"/>
    <property type="match status" value="1"/>
</dbReference>